<evidence type="ECO:0000313" key="2">
    <source>
        <dbReference type="EMBL" id="OAP55908.1"/>
    </source>
</evidence>
<dbReference type="EMBL" id="LVYI01000010">
    <property type="protein sequence ID" value="OAP55908.1"/>
    <property type="molecule type" value="Genomic_DNA"/>
</dbReference>
<gene>
    <name evidence="2" type="ORF">AYL99_10060</name>
</gene>
<sequence length="195" mass="21530">MSNHLRRSARLSPHSQQEQFQQRSGGRSATTLPNSFSQPSSASTSSHPSPVSDTLQPPPPPPTPQQPQQHRIQIQSHFMPHQQQGHPHIHAPLPSPSAAHMGPFFSGHYSQPNTYASQQMHPGYQSGQPFGDQQAQAHQQEQQHHLHPHTNSMSKEHPAYPQTMGPGQLPPDFLAEAAKRAQMACLMRDLGDVSL</sequence>
<dbReference type="RefSeq" id="XP_018689275.1">
    <property type="nucleotide sequence ID" value="XM_018841566.1"/>
</dbReference>
<evidence type="ECO:0000313" key="3">
    <source>
        <dbReference type="Proteomes" id="UP000078343"/>
    </source>
</evidence>
<feature type="compositionally biased region" description="Polar residues" evidence="1">
    <location>
        <begin position="13"/>
        <end position="32"/>
    </location>
</feature>
<feature type="compositionally biased region" description="Polar residues" evidence="1">
    <location>
        <begin position="108"/>
        <end position="128"/>
    </location>
</feature>
<comment type="caution">
    <text evidence="2">The sequence shown here is derived from an EMBL/GenBank/DDBJ whole genome shotgun (WGS) entry which is preliminary data.</text>
</comment>
<accession>A0A178Z7Y6</accession>
<protein>
    <submittedName>
        <fullName evidence="2">Uncharacterized protein</fullName>
    </submittedName>
</protein>
<keyword evidence="3" id="KW-1185">Reference proteome</keyword>
<name>A0A178Z7Y6_9EURO</name>
<dbReference type="GeneID" id="30014228"/>
<feature type="compositionally biased region" description="Pro residues" evidence="1">
    <location>
        <begin position="56"/>
        <end position="65"/>
    </location>
</feature>
<organism evidence="2 3">
    <name type="scientific">Fonsecaea erecta</name>
    <dbReference type="NCBI Taxonomy" id="1367422"/>
    <lineage>
        <taxon>Eukaryota</taxon>
        <taxon>Fungi</taxon>
        <taxon>Dikarya</taxon>
        <taxon>Ascomycota</taxon>
        <taxon>Pezizomycotina</taxon>
        <taxon>Eurotiomycetes</taxon>
        <taxon>Chaetothyriomycetidae</taxon>
        <taxon>Chaetothyriales</taxon>
        <taxon>Herpotrichiellaceae</taxon>
        <taxon>Fonsecaea</taxon>
    </lineage>
</organism>
<dbReference type="Proteomes" id="UP000078343">
    <property type="component" value="Unassembled WGS sequence"/>
</dbReference>
<feature type="compositionally biased region" description="Low complexity" evidence="1">
    <location>
        <begin position="33"/>
        <end position="52"/>
    </location>
</feature>
<feature type="region of interest" description="Disordered" evidence="1">
    <location>
        <begin position="1"/>
        <end position="157"/>
    </location>
</feature>
<reference evidence="2 3" key="1">
    <citation type="submission" date="2016-04" db="EMBL/GenBank/DDBJ databases">
        <title>Draft genome of Fonsecaea erecta CBS 125763.</title>
        <authorList>
            <person name="Weiss V.A."/>
            <person name="Vicente V.A."/>
            <person name="Raittz R.T."/>
            <person name="Moreno L.F."/>
            <person name="De Souza E.M."/>
            <person name="Pedrosa F.O."/>
            <person name="Steffens M.B."/>
            <person name="Faoro H."/>
            <person name="Tadra-Sfeir M.Z."/>
            <person name="Najafzadeh M.J."/>
            <person name="Felipe M.S."/>
            <person name="Teixeira M."/>
            <person name="Sun J."/>
            <person name="Xi L."/>
            <person name="Gomes R."/>
            <person name="De Azevedo C.M."/>
            <person name="Salgado C.G."/>
            <person name="Da Silva M.B."/>
            <person name="Nascimento M.F."/>
            <person name="Queiroz-Telles F."/>
            <person name="Attili D.S."/>
            <person name="Gorbushina A."/>
        </authorList>
    </citation>
    <scope>NUCLEOTIDE SEQUENCE [LARGE SCALE GENOMIC DNA]</scope>
    <source>
        <strain evidence="2 3">CBS 125763</strain>
    </source>
</reference>
<dbReference type="OrthoDB" id="4157208at2759"/>
<feature type="compositionally biased region" description="Polar residues" evidence="1">
    <location>
        <begin position="70"/>
        <end position="85"/>
    </location>
</feature>
<proteinExistence type="predicted"/>
<evidence type="ECO:0000256" key="1">
    <source>
        <dbReference type="SAM" id="MobiDB-lite"/>
    </source>
</evidence>
<dbReference type="AlphaFoldDB" id="A0A178Z7Y6"/>